<proteinExistence type="inferred from homology"/>
<evidence type="ECO:0000313" key="8">
    <source>
        <dbReference type="RefSeq" id="XP_056698417.1"/>
    </source>
</evidence>
<dbReference type="InterPro" id="IPR050600">
    <property type="entry name" value="SETD3_SETD6_MTase"/>
</dbReference>
<comment type="function">
    <text evidence="4">Protein-lysine N-methyltransferase.</text>
</comment>
<organism evidence="7 8">
    <name type="scientific">Spinacia oleracea</name>
    <name type="common">Spinach</name>
    <dbReference type="NCBI Taxonomy" id="3562"/>
    <lineage>
        <taxon>Eukaryota</taxon>
        <taxon>Viridiplantae</taxon>
        <taxon>Streptophyta</taxon>
        <taxon>Embryophyta</taxon>
        <taxon>Tracheophyta</taxon>
        <taxon>Spermatophyta</taxon>
        <taxon>Magnoliopsida</taxon>
        <taxon>eudicotyledons</taxon>
        <taxon>Gunneridae</taxon>
        <taxon>Pentapetalae</taxon>
        <taxon>Caryophyllales</taxon>
        <taxon>Chenopodiaceae</taxon>
        <taxon>Chenopodioideae</taxon>
        <taxon>Anserineae</taxon>
        <taxon>Spinacia</taxon>
    </lineage>
</organism>
<keyword evidence="3 4" id="KW-0949">S-adenosyl-L-methionine</keyword>
<keyword evidence="1 4" id="KW-0489">Methyltransferase</keyword>
<keyword evidence="4" id="KW-0539">Nucleus</keyword>
<dbReference type="RefSeq" id="XP_056698417.1">
    <property type="nucleotide sequence ID" value="XM_056842439.1"/>
</dbReference>
<evidence type="ECO:0000259" key="6">
    <source>
        <dbReference type="PROSITE" id="PS50280"/>
    </source>
</evidence>
<dbReference type="PANTHER" id="PTHR13271">
    <property type="entry name" value="UNCHARACTERIZED PUTATIVE METHYLTRANSFERASE"/>
    <property type="match status" value="1"/>
</dbReference>
<keyword evidence="2 4" id="KW-0808">Transferase</keyword>
<dbReference type="InterPro" id="IPR046341">
    <property type="entry name" value="SET_dom_sf"/>
</dbReference>
<name>A0A9R0HSH4_SPIOL</name>
<evidence type="ECO:0000313" key="7">
    <source>
        <dbReference type="Proteomes" id="UP000813463"/>
    </source>
</evidence>
<dbReference type="PANTHER" id="PTHR13271:SF34">
    <property type="entry name" value="N-LYSINE METHYLTRANSFERASE SETD6"/>
    <property type="match status" value="1"/>
</dbReference>
<reference evidence="8" key="2">
    <citation type="submission" date="2025-08" db="UniProtKB">
        <authorList>
            <consortium name="RefSeq"/>
        </authorList>
    </citation>
    <scope>IDENTIFICATION</scope>
    <source>
        <tissue evidence="8">Leaf</tissue>
    </source>
</reference>
<protein>
    <recommendedName>
        <fullName evidence="4">N-lysine methyltransferase</fullName>
        <ecNumber evidence="4">2.1.1.-</ecNumber>
    </recommendedName>
</protein>
<gene>
    <name evidence="8" type="primary">LOC110775827</name>
</gene>
<reference evidence="7" key="1">
    <citation type="journal article" date="2021" name="Nat. Commun.">
        <title>Genomic analyses provide insights into spinach domestication and the genetic basis of agronomic traits.</title>
        <authorList>
            <person name="Cai X."/>
            <person name="Sun X."/>
            <person name="Xu C."/>
            <person name="Sun H."/>
            <person name="Wang X."/>
            <person name="Ge C."/>
            <person name="Zhang Z."/>
            <person name="Wang Q."/>
            <person name="Fei Z."/>
            <person name="Jiao C."/>
            <person name="Wang Q."/>
        </authorList>
    </citation>
    <scope>NUCLEOTIDE SEQUENCE [LARGE SCALE GENOMIC DNA]</scope>
    <source>
        <strain evidence="7">cv. Varoflay</strain>
    </source>
</reference>
<dbReference type="CDD" id="cd10527">
    <property type="entry name" value="SET_LSMT"/>
    <property type="match status" value="1"/>
</dbReference>
<dbReference type="GO" id="GO:0016279">
    <property type="term" value="F:protein-lysine N-methyltransferase activity"/>
    <property type="evidence" value="ECO:0000318"/>
    <property type="project" value="GO_Central"/>
</dbReference>
<dbReference type="EC" id="2.1.1.-" evidence="4"/>
<evidence type="ECO:0000256" key="1">
    <source>
        <dbReference type="ARBA" id="ARBA00022603"/>
    </source>
</evidence>
<dbReference type="Proteomes" id="UP000813463">
    <property type="component" value="Chromosome 4"/>
</dbReference>
<dbReference type="InterPro" id="IPR011383">
    <property type="entry name" value="N-lys_methylase_SETD6"/>
</dbReference>
<feature type="domain" description="SET" evidence="6">
    <location>
        <begin position="22"/>
        <end position="291"/>
    </location>
</feature>
<dbReference type="GO" id="GO:0032259">
    <property type="term" value="P:methylation"/>
    <property type="evidence" value="ECO:0007669"/>
    <property type="project" value="UniProtKB-KW"/>
</dbReference>
<dbReference type="PROSITE" id="PS50280">
    <property type="entry name" value="SET"/>
    <property type="match status" value="1"/>
</dbReference>
<keyword evidence="7" id="KW-1185">Reference proteome</keyword>
<comment type="subcellular location">
    <subcellularLocation>
        <location evidence="4">Nucleus</location>
    </subcellularLocation>
</comment>
<accession>A0A9R0HSH4</accession>
<feature type="compositionally biased region" description="Low complexity" evidence="5">
    <location>
        <begin position="244"/>
        <end position="257"/>
    </location>
</feature>
<dbReference type="Gene3D" id="3.90.1420.10">
    <property type="entry name" value="Rubisco LSMT, substrate-binding domain"/>
    <property type="match status" value="1"/>
</dbReference>
<dbReference type="PIRSF" id="PIRSF011771">
    <property type="entry name" value="RMS1_SET"/>
    <property type="match status" value="1"/>
</dbReference>
<dbReference type="GO" id="GO:0005634">
    <property type="term" value="C:nucleus"/>
    <property type="evidence" value="ECO:0000318"/>
    <property type="project" value="GO_Central"/>
</dbReference>
<evidence type="ECO:0000256" key="2">
    <source>
        <dbReference type="ARBA" id="ARBA00022679"/>
    </source>
</evidence>
<sequence>MASRRLRAFKRWMSSNSIQFSDALEFLDTENAGICVKSKCELKEGDLIATIPKIACLTIRTSGASSIIEAADLDGCLGLCVAVMYERSLGSESPWAGYLQLLPKFEPLPLVWSLDDIDRLLCGTELHKTMKEDKALIYEDWKECILPLVHSEELSLDPSFFGVEDYFAAKSLVASRSFQIDDYHGAGMVPLADLFNHKTGAEDVHFTTASSPDESDDGAESVTDDENDSSNEFLTETSTCKENGSSGASVVQSSSGVPDFESEDIPDNPLVLEMILVKDVKAGSEVFNTYGYVGNAALLHRYGFTELDNPYDIVNIDLELVLQWSSSLFSGRHSRSRLSLWRKLGYSGCESQNSEYFEISHDGEPQLELLVLLYIILLSEETYTTLDLTLASKGNSAKSIISITPKTSKLLQGDISEMSSDMLLTTSVRKALMSLADIRERLYGTSSLENDMESLRKCDCITERKLYHSLVLRVSERRIIQKLRTYAEAGVKSLNKALQLHSRKKLKS</sequence>
<dbReference type="InterPro" id="IPR036464">
    <property type="entry name" value="Rubisco_LSMT_subst-bd_sf"/>
</dbReference>
<comment type="similarity">
    <text evidence="4">Belongs to the class V-like SAM-binding methyltransferase superfamily. Histone-lysine methyltransferase family. SETD6 subfamily.</text>
</comment>
<dbReference type="Gene3D" id="3.90.1410.10">
    <property type="entry name" value="set domain protein methyltransferase, domain 1"/>
    <property type="match status" value="1"/>
</dbReference>
<feature type="compositionally biased region" description="Polar residues" evidence="5">
    <location>
        <begin position="230"/>
        <end position="243"/>
    </location>
</feature>
<evidence type="ECO:0000256" key="3">
    <source>
        <dbReference type="ARBA" id="ARBA00022691"/>
    </source>
</evidence>
<dbReference type="AlphaFoldDB" id="A0A9R0HSH4"/>
<dbReference type="InterPro" id="IPR001214">
    <property type="entry name" value="SET_dom"/>
</dbReference>
<evidence type="ECO:0000256" key="4">
    <source>
        <dbReference type="PIRNR" id="PIRNR011771"/>
    </source>
</evidence>
<feature type="compositionally biased region" description="Acidic residues" evidence="5">
    <location>
        <begin position="213"/>
        <end position="229"/>
    </location>
</feature>
<feature type="region of interest" description="Disordered" evidence="5">
    <location>
        <begin position="206"/>
        <end position="263"/>
    </location>
</feature>
<dbReference type="KEGG" id="soe:110775827"/>
<dbReference type="SUPFAM" id="SSF82199">
    <property type="entry name" value="SET domain"/>
    <property type="match status" value="2"/>
</dbReference>
<evidence type="ECO:0000256" key="5">
    <source>
        <dbReference type="SAM" id="MobiDB-lite"/>
    </source>
</evidence>
<dbReference type="GeneID" id="110775827"/>